<evidence type="ECO:0000256" key="2">
    <source>
        <dbReference type="ARBA" id="ARBA00004370"/>
    </source>
</evidence>
<evidence type="ECO:0000256" key="1">
    <source>
        <dbReference type="ARBA" id="ARBA00004196"/>
    </source>
</evidence>
<evidence type="ECO:0000256" key="5">
    <source>
        <dbReference type="ARBA" id="ARBA00022737"/>
    </source>
</evidence>
<dbReference type="PROSITE" id="PS51450">
    <property type="entry name" value="LRR"/>
    <property type="match status" value="1"/>
</dbReference>
<dbReference type="Pfam" id="PF14770">
    <property type="entry name" value="TMEM18"/>
    <property type="match status" value="1"/>
</dbReference>
<dbReference type="Pfam" id="PF00560">
    <property type="entry name" value="LRR_1"/>
    <property type="match status" value="1"/>
</dbReference>
<dbReference type="InterPro" id="IPR001611">
    <property type="entry name" value="Leu-rich_rpt"/>
</dbReference>
<keyword evidence="10" id="KW-1185">Reference proteome</keyword>
<evidence type="ECO:0000256" key="3">
    <source>
        <dbReference type="ARBA" id="ARBA00022614"/>
    </source>
</evidence>
<dbReference type="PANTHER" id="PTHR48059:SF4">
    <property type="entry name" value="POLYGALACTURONASE INHIBITOR 1-RELATED"/>
    <property type="match status" value="1"/>
</dbReference>
<dbReference type="Proteomes" id="UP000015453">
    <property type="component" value="Unassembled WGS sequence"/>
</dbReference>
<dbReference type="InterPro" id="IPR051848">
    <property type="entry name" value="PGIP"/>
</dbReference>
<feature type="transmembrane region" description="Helical" evidence="8">
    <location>
        <begin position="337"/>
        <end position="357"/>
    </location>
</feature>
<keyword evidence="7" id="KW-0325">Glycoprotein</keyword>
<feature type="transmembrane region" description="Helical" evidence="8">
    <location>
        <begin position="262"/>
        <end position="280"/>
    </location>
</feature>
<name>S8C159_9LAMI</name>
<organism evidence="9 10">
    <name type="scientific">Genlisea aurea</name>
    <dbReference type="NCBI Taxonomy" id="192259"/>
    <lineage>
        <taxon>Eukaryota</taxon>
        <taxon>Viridiplantae</taxon>
        <taxon>Streptophyta</taxon>
        <taxon>Embryophyta</taxon>
        <taxon>Tracheophyta</taxon>
        <taxon>Spermatophyta</taxon>
        <taxon>Magnoliopsida</taxon>
        <taxon>eudicotyledons</taxon>
        <taxon>Gunneridae</taxon>
        <taxon>Pentapetalae</taxon>
        <taxon>asterids</taxon>
        <taxon>lamiids</taxon>
        <taxon>Lamiales</taxon>
        <taxon>Lentibulariaceae</taxon>
        <taxon>Genlisea</taxon>
    </lineage>
</organism>
<feature type="transmembrane region" description="Helical" evidence="8">
    <location>
        <begin position="285"/>
        <end position="302"/>
    </location>
</feature>
<feature type="non-terminal residue" evidence="9">
    <location>
        <position position="1"/>
    </location>
</feature>
<comment type="subcellular location">
    <subcellularLocation>
        <location evidence="1">Cell envelope</location>
    </subcellularLocation>
    <subcellularLocation>
        <location evidence="2">Membrane</location>
    </subcellularLocation>
</comment>
<dbReference type="InterPro" id="IPR032675">
    <property type="entry name" value="LRR_dom_sf"/>
</dbReference>
<keyword evidence="3" id="KW-0433">Leucine-rich repeat</keyword>
<comment type="caution">
    <text evidence="9">The sequence shown here is derived from an EMBL/GenBank/DDBJ whole genome shotgun (WGS) entry which is preliminary data.</text>
</comment>
<evidence type="ECO:0000313" key="9">
    <source>
        <dbReference type="EMBL" id="EPS60510.1"/>
    </source>
</evidence>
<keyword evidence="8" id="KW-1133">Transmembrane helix</keyword>
<dbReference type="GO" id="GO:0016020">
    <property type="term" value="C:membrane"/>
    <property type="evidence" value="ECO:0007669"/>
    <property type="project" value="UniProtKB-SubCell"/>
</dbReference>
<keyword evidence="6 8" id="KW-0472">Membrane</keyword>
<dbReference type="Pfam" id="PF13855">
    <property type="entry name" value="LRR_8"/>
    <property type="match status" value="1"/>
</dbReference>
<keyword evidence="8" id="KW-0812">Transmembrane</keyword>
<keyword evidence="4" id="KW-0732">Signal</keyword>
<dbReference type="OrthoDB" id="411535at2759"/>
<dbReference type="EMBL" id="AUSU01007517">
    <property type="protein sequence ID" value="EPS60510.1"/>
    <property type="molecule type" value="Genomic_DNA"/>
</dbReference>
<keyword evidence="5" id="KW-0677">Repeat</keyword>
<evidence type="ECO:0000256" key="4">
    <source>
        <dbReference type="ARBA" id="ARBA00022729"/>
    </source>
</evidence>
<dbReference type="FunFam" id="3.80.10.10:FF:000041">
    <property type="entry name" value="LRR receptor-like serine/threonine-protein kinase ERECTA"/>
    <property type="match status" value="1"/>
</dbReference>
<dbReference type="AlphaFoldDB" id="S8C159"/>
<dbReference type="InterPro" id="IPR026721">
    <property type="entry name" value="TMEM18"/>
</dbReference>
<dbReference type="Gene3D" id="3.80.10.10">
    <property type="entry name" value="Ribonuclease Inhibitor"/>
    <property type="match status" value="1"/>
</dbReference>
<evidence type="ECO:0000256" key="7">
    <source>
        <dbReference type="ARBA" id="ARBA00023180"/>
    </source>
</evidence>
<evidence type="ECO:0000256" key="6">
    <source>
        <dbReference type="ARBA" id="ARBA00023136"/>
    </source>
</evidence>
<proteinExistence type="predicted"/>
<dbReference type="SUPFAM" id="SSF52058">
    <property type="entry name" value="L domain-like"/>
    <property type="match status" value="1"/>
</dbReference>
<evidence type="ECO:0000256" key="8">
    <source>
        <dbReference type="SAM" id="Phobius"/>
    </source>
</evidence>
<dbReference type="PANTHER" id="PTHR48059">
    <property type="entry name" value="POLYGALACTURONASE INHIBITOR 1"/>
    <property type="match status" value="1"/>
</dbReference>
<accession>S8C159</accession>
<reference evidence="9 10" key="1">
    <citation type="journal article" date="2013" name="BMC Genomics">
        <title>The miniature genome of a carnivorous plant Genlisea aurea contains a low number of genes and short non-coding sequences.</title>
        <authorList>
            <person name="Leushkin E.V."/>
            <person name="Sutormin R.A."/>
            <person name="Nabieva E.R."/>
            <person name="Penin A.A."/>
            <person name="Kondrashov A.S."/>
            <person name="Logacheva M.D."/>
        </authorList>
    </citation>
    <scope>NUCLEOTIDE SEQUENCE [LARGE SCALE GENOMIC DNA]</scope>
</reference>
<protein>
    <submittedName>
        <fullName evidence="9">Uncharacterized protein</fullName>
    </submittedName>
</protein>
<sequence length="377" mass="42007">LSWNKLSGPIPDFLGQLKGLTYLGLEFNQFAGSIPPSLSQLKNLGGLRLDRNNLTGTIPDSFGDFGPNLTYLYLSHNQLSGELPRSLGKLNLNFIDLSRNKLQGDASFLFGVNKSVNTIDLSRNSFEFDFSNVGFPSFFNNLDINHNKIFGKLPEGLVAISASLSGFNVSYNRLCGKIPTGGNLQSYGPTAFFHNKCLCGSPLPPSKTNFAVTMDELLPVLNAHMDQMADLVEKLTAELRSGLKPAYENFVGFFHAVDWKEPWLVCLLFFHALLLIVTLLSRKNLNFQMCLFLLSLGGVYLAERVNYGLSRNWESFAGQNYFDRNGVFVSVMWSGPLLVLAILILVNTLFSLCHLIVKWKKAELKHRARAAAHNKEE</sequence>
<gene>
    <name evidence="9" type="ORF">M569_14293</name>
</gene>
<evidence type="ECO:0000313" key="10">
    <source>
        <dbReference type="Proteomes" id="UP000015453"/>
    </source>
</evidence>